<dbReference type="RefSeq" id="WP_023496422.1">
    <property type="nucleotide sequence ID" value="NZ_AYLO01000154.1"/>
</dbReference>
<dbReference type="NCBIfam" id="NF003247">
    <property type="entry name" value="PRK04204.1-3"/>
    <property type="match status" value="1"/>
</dbReference>
<reference evidence="9 10" key="1">
    <citation type="journal article" date="2013" name="Genome Announc.">
        <title>Draft Genome Sequence of the Methanotrophic Gammaproteobacterium Methyloglobulus morosus DSM 22980 Strain KoM1.</title>
        <authorList>
            <person name="Poehlein A."/>
            <person name="Deutzmann J.S."/>
            <person name="Daniel R."/>
            <person name="Simeonova D.D."/>
        </authorList>
    </citation>
    <scope>NUCLEOTIDE SEQUENCE [LARGE SCALE GENOMIC DNA]</scope>
    <source>
        <strain evidence="9 10">KoM1</strain>
    </source>
</reference>
<gene>
    <name evidence="5 9" type="primary">rtcA</name>
    <name evidence="9" type="ORF">MGMO_169c00030</name>
</gene>
<dbReference type="NCBIfam" id="NF003246">
    <property type="entry name" value="PRK04204.1-2"/>
    <property type="match status" value="1"/>
</dbReference>
<dbReference type="Pfam" id="PF05189">
    <property type="entry name" value="RTC_insert"/>
    <property type="match status" value="1"/>
</dbReference>
<dbReference type="GO" id="GO:0003963">
    <property type="term" value="F:RNA-3'-phosphate cyclase activity"/>
    <property type="evidence" value="ECO:0007669"/>
    <property type="project" value="UniProtKB-UniRule"/>
</dbReference>
<evidence type="ECO:0000313" key="9">
    <source>
        <dbReference type="EMBL" id="ESS67241.1"/>
    </source>
</evidence>
<dbReference type="InterPro" id="IPR013792">
    <property type="entry name" value="RNA3'P_cycl/enolpyr_Trfase_a/b"/>
</dbReference>
<comment type="similarity">
    <text evidence="1 5">Belongs to the RNA 3'-terminal cyclase family. Type 1 subfamily.</text>
</comment>
<dbReference type="GO" id="GO:0005524">
    <property type="term" value="F:ATP binding"/>
    <property type="evidence" value="ECO:0007669"/>
    <property type="project" value="UniProtKB-KW"/>
</dbReference>
<dbReference type="NCBIfam" id="TIGR03399">
    <property type="entry name" value="RNA_3prim_cycl"/>
    <property type="match status" value="1"/>
</dbReference>
<feature type="domain" description="RNA 3'-terminal phosphate cyclase" evidence="7">
    <location>
        <begin position="10"/>
        <end position="325"/>
    </location>
</feature>
<dbReference type="PANTHER" id="PTHR11096">
    <property type="entry name" value="RNA 3' TERMINAL PHOSPHATE CYCLASE"/>
    <property type="match status" value="1"/>
</dbReference>
<evidence type="ECO:0000313" key="10">
    <source>
        <dbReference type="Proteomes" id="UP000017842"/>
    </source>
</evidence>
<dbReference type="STRING" id="1116472.MGMO_169c00030"/>
<comment type="caution">
    <text evidence="9">The sequence shown here is derived from an EMBL/GenBank/DDBJ whole genome shotgun (WGS) entry which is preliminary data.</text>
</comment>
<accession>V5DIJ8</accession>
<evidence type="ECO:0000256" key="2">
    <source>
        <dbReference type="ARBA" id="ARBA00022598"/>
    </source>
</evidence>
<dbReference type="InterPro" id="IPR017770">
    <property type="entry name" value="RNA3'_term_phos_cyc_type_1"/>
</dbReference>
<keyword evidence="10" id="KW-1185">Reference proteome</keyword>
<protein>
    <recommendedName>
        <fullName evidence="5 6">RNA 3'-terminal phosphate cyclase</fullName>
        <shortName evidence="5">RNA cyclase</shortName>
        <shortName evidence="5">RNA-3'-phosphate cyclase</shortName>
        <ecNumber evidence="5 6">6.5.1.4</ecNumber>
    </recommendedName>
</protein>
<feature type="domain" description="RNA 3'-terminal phosphate cyclase insert" evidence="8">
    <location>
        <begin position="182"/>
        <end position="274"/>
    </location>
</feature>
<dbReference type="eggNOG" id="COG0430">
    <property type="taxonomic scope" value="Bacteria"/>
</dbReference>
<dbReference type="AlphaFoldDB" id="V5DIJ8"/>
<proteinExistence type="inferred from homology"/>
<keyword evidence="3 5" id="KW-0547">Nucleotide-binding</keyword>
<dbReference type="HAMAP" id="MF_00200">
    <property type="entry name" value="RTC"/>
    <property type="match status" value="1"/>
</dbReference>
<feature type="binding site" evidence="5">
    <location>
        <position position="101"/>
    </location>
    <ligand>
        <name>ATP</name>
        <dbReference type="ChEBI" id="CHEBI:30616"/>
    </ligand>
</feature>
<name>V5DIJ8_9GAMM</name>
<evidence type="ECO:0000256" key="1">
    <source>
        <dbReference type="ARBA" id="ARBA00009206"/>
    </source>
</evidence>
<dbReference type="InterPro" id="IPR000228">
    <property type="entry name" value="RNA3'_term_phos_cyc"/>
</dbReference>
<evidence type="ECO:0000256" key="6">
    <source>
        <dbReference type="NCBIfam" id="TIGR03399"/>
    </source>
</evidence>
<keyword evidence="2 5" id="KW-0436">Ligase</keyword>
<dbReference type="InterPro" id="IPR023797">
    <property type="entry name" value="RNA3'_phos_cyclase_dom"/>
</dbReference>
<dbReference type="InterPro" id="IPR013791">
    <property type="entry name" value="RNA3'-term_phos_cycl_insert"/>
</dbReference>
<evidence type="ECO:0000256" key="5">
    <source>
        <dbReference type="HAMAP-Rule" id="MF_00200"/>
    </source>
</evidence>
<dbReference type="Gene3D" id="3.65.10.20">
    <property type="entry name" value="RNA 3'-terminal phosphate cyclase domain"/>
    <property type="match status" value="1"/>
</dbReference>
<dbReference type="Pfam" id="PF01137">
    <property type="entry name" value="RTC"/>
    <property type="match status" value="1"/>
</dbReference>
<sequence>MTIQIDGAQGEGGGQILRTALTLSIITEQAIQIKNIRAKRKTPGLMRQHLTAVNAAVAISGAEINGAQVGSTELSFNPSKVQGGDYNFNIGTAGSCTLVLQTVLPALLMAEQESRLVITGGTHNTMSPPFHFLQRAFIPLLKRMGAPVELQLNRFGFYPAGGGEIIATIKPSAQLIPLHLESRGERVKAYAESYFAGLPAHIAERELAVVKQKLSWSDGQLLLREINRNQGPGNVLLITLEHEQVTEVFTGFAERGVAAEVVAKGAVSKAQKYLASTAAVDTYLADQLLLPMALAGGGSFTATEWSQHAATNAEIIKKFLPIAIQTQKLGNGAFAVTLTSNK</sequence>
<dbReference type="PANTHER" id="PTHR11096:SF0">
    <property type="entry name" value="RNA 3'-TERMINAL PHOSPHATE CYCLASE"/>
    <property type="match status" value="1"/>
</dbReference>
<comment type="function">
    <text evidence="5">Catalyzes the conversion of 3'-phosphate to a 2',3'-cyclic phosphodiester at the end of RNA. The mechanism of action of the enzyme occurs in 3 steps: (A) adenylation of the enzyme by ATP; (B) transfer of adenylate to an RNA-N3'P to produce RNA-N3'PP5'A; (C) and attack of the adjacent 2'-hydroxyl on the 3'-phosphorus in the diester linkage to produce the cyclic end product. The biological role of this enzyme is unknown but it is likely to function in some aspects of cellular RNA processing.</text>
</comment>
<dbReference type="Proteomes" id="UP000017842">
    <property type="component" value="Unassembled WGS sequence"/>
</dbReference>
<dbReference type="InterPro" id="IPR036553">
    <property type="entry name" value="RPTC_insert"/>
</dbReference>
<feature type="binding site" evidence="5">
    <location>
        <begin position="283"/>
        <end position="287"/>
    </location>
    <ligand>
        <name>ATP</name>
        <dbReference type="ChEBI" id="CHEBI:30616"/>
    </ligand>
</feature>
<evidence type="ECO:0000256" key="3">
    <source>
        <dbReference type="ARBA" id="ARBA00022741"/>
    </source>
</evidence>
<dbReference type="PATRIC" id="fig|1116472.3.peg.3817"/>
<dbReference type="GO" id="GO:0005737">
    <property type="term" value="C:cytoplasm"/>
    <property type="evidence" value="ECO:0007669"/>
    <property type="project" value="UniProtKB-SubCell"/>
</dbReference>
<dbReference type="EC" id="6.5.1.4" evidence="5 6"/>
<evidence type="ECO:0000259" key="8">
    <source>
        <dbReference type="Pfam" id="PF05189"/>
    </source>
</evidence>
<feature type="active site" description="Tele-AMP-histidine intermediate" evidence="5">
    <location>
        <position position="308"/>
    </location>
</feature>
<keyword evidence="5" id="KW-0963">Cytoplasm</keyword>
<dbReference type="OrthoDB" id="9789235at2"/>
<comment type="subcellular location">
    <subcellularLocation>
        <location evidence="5">Cytoplasm</location>
    </subcellularLocation>
</comment>
<dbReference type="SUPFAM" id="SSF52913">
    <property type="entry name" value="RNA 3'-terminal phosphate cyclase, RPTC, insert domain"/>
    <property type="match status" value="1"/>
</dbReference>
<keyword evidence="5" id="KW-0067">ATP-binding</keyword>
<dbReference type="SUPFAM" id="SSF55205">
    <property type="entry name" value="EPT/RTPC-like"/>
    <property type="match status" value="2"/>
</dbReference>
<evidence type="ECO:0000259" key="7">
    <source>
        <dbReference type="Pfam" id="PF01137"/>
    </source>
</evidence>
<dbReference type="EMBL" id="AYLO01000154">
    <property type="protein sequence ID" value="ESS67241.1"/>
    <property type="molecule type" value="Genomic_DNA"/>
</dbReference>
<dbReference type="InterPro" id="IPR037136">
    <property type="entry name" value="RNA3'_phos_cyclase_dom_sf"/>
</dbReference>
<dbReference type="CDD" id="cd00874">
    <property type="entry name" value="RNA_Cyclase_Class_II"/>
    <property type="match status" value="1"/>
</dbReference>
<dbReference type="GO" id="GO:0006396">
    <property type="term" value="P:RNA processing"/>
    <property type="evidence" value="ECO:0007669"/>
    <property type="project" value="UniProtKB-UniRule"/>
</dbReference>
<dbReference type="Gene3D" id="3.30.360.20">
    <property type="entry name" value="RNA 3'-terminal phosphate cyclase, insert domain"/>
    <property type="match status" value="1"/>
</dbReference>
<organism evidence="9 10">
    <name type="scientific">Methyloglobulus morosus KoM1</name>
    <dbReference type="NCBI Taxonomy" id="1116472"/>
    <lineage>
        <taxon>Bacteria</taxon>
        <taxon>Pseudomonadati</taxon>
        <taxon>Pseudomonadota</taxon>
        <taxon>Gammaproteobacteria</taxon>
        <taxon>Methylococcales</taxon>
        <taxon>Methylococcaceae</taxon>
        <taxon>Methyloglobulus</taxon>
    </lineage>
</organism>
<dbReference type="PIRSF" id="PIRSF005378">
    <property type="entry name" value="RNA3'_term_phos_cycl_euk"/>
    <property type="match status" value="1"/>
</dbReference>
<evidence type="ECO:0000256" key="4">
    <source>
        <dbReference type="ARBA" id="ARBA00024481"/>
    </source>
</evidence>
<comment type="catalytic activity">
    <reaction evidence="4 5">
        <text>a 3'-end 3'-phospho-ribonucleotide-RNA + ATP = a 3'-end 2',3'-cyclophospho-ribonucleotide-RNA + AMP + diphosphate</text>
        <dbReference type="Rhea" id="RHEA:23976"/>
        <dbReference type="Rhea" id="RHEA-COMP:10463"/>
        <dbReference type="Rhea" id="RHEA-COMP:10464"/>
        <dbReference type="ChEBI" id="CHEBI:30616"/>
        <dbReference type="ChEBI" id="CHEBI:33019"/>
        <dbReference type="ChEBI" id="CHEBI:83062"/>
        <dbReference type="ChEBI" id="CHEBI:83064"/>
        <dbReference type="ChEBI" id="CHEBI:456215"/>
        <dbReference type="EC" id="6.5.1.4"/>
    </reaction>
</comment>